<dbReference type="EMBL" id="JBHMCR010000004">
    <property type="protein sequence ID" value="MFB9519564.1"/>
    <property type="molecule type" value="Genomic_DNA"/>
</dbReference>
<accession>A0ABV5P8S8</accession>
<name>A0ABV5P8S8_STRCM</name>
<feature type="region of interest" description="Disordered" evidence="1">
    <location>
        <begin position="30"/>
        <end position="98"/>
    </location>
</feature>
<organism evidence="3 4">
    <name type="scientific">Streptomyces cremeus</name>
    <dbReference type="NCBI Taxonomy" id="66881"/>
    <lineage>
        <taxon>Bacteria</taxon>
        <taxon>Bacillati</taxon>
        <taxon>Actinomycetota</taxon>
        <taxon>Actinomycetes</taxon>
        <taxon>Kitasatosporales</taxon>
        <taxon>Streptomycetaceae</taxon>
        <taxon>Streptomyces</taxon>
    </lineage>
</organism>
<reference evidence="3 4" key="1">
    <citation type="submission" date="2024-09" db="EMBL/GenBank/DDBJ databases">
        <authorList>
            <person name="Sun Q."/>
            <person name="Mori K."/>
        </authorList>
    </citation>
    <scope>NUCLEOTIDE SEQUENCE [LARGE SCALE GENOMIC DNA]</scope>
    <source>
        <strain evidence="3 4">JCM 4362</strain>
    </source>
</reference>
<evidence type="ECO:0000313" key="4">
    <source>
        <dbReference type="Proteomes" id="UP001589718"/>
    </source>
</evidence>
<comment type="caution">
    <text evidence="3">The sequence shown here is derived from an EMBL/GenBank/DDBJ whole genome shotgun (WGS) entry which is preliminary data.</text>
</comment>
<feature type="compositionally biased region" description="Low complexity" evidence="1">
    <location>
        <begin position="30"/>
        <end position="56"/>
    </location>
</feature>
<gene>
    <name evidence="3" type="ORF">ACFFTU_06370</name>
</gene>
<feature type="signal peptide" evidence="2">
    <location>
        <begin position="1"/>
        <end position="29"/>
    </location>
</feature>
<evidence type="ECO:0000256" key="1">
    <source>
        <dbReference type="SAM" id="MobiDB-lite"/>
    </source>
</evidence>
<proteinExistence type="predicted"/>
<dbReference type="Proteomes" id="UP001589718">
    <property type="component" value="Unassembled WGS sequence"/>
</dbReference>
<dbReference type="RefSeq" id="WP_345221105.1">
    <property type="nucleotide sequence ID" value="NZ_BAAAXE010000013.1"/>
</dbReference>
<keyword evidence="2" id="KW-0732">Signal</keyword>
<keyword evidence="4" id="KW-1185">Reference proteome</keyword>
<dbReference type="InterPro" id="IPR045925">
    <property type="entry name" value="DUF6344"/>
</dbReference>
<protein>
    <submittedName>
        <fullName evidence="3">DUF6344 domain-containing protein</fullName>
    </submittedName>
</protein>
<feature type="chain" id="PRO_5047144741" evidence="2">
    <location>
        <begin position="30"/>
        <end position="140"/>
    </location>
</feature>
<evidence type="ECO:0000256" key="2">
    <source>
        <dbReference type="SAM" id="SignalP"/>
    </source>
</evidence>
<dbReference type="Pfam" id="PF19871">
    <property type="entry name" value="DUF6344"/>
    <property type="match status" value="1"/>
</dbReference>
<evidence type="ECO:0000313" key="3">
    <source>
        <dbReference type="EMBL" id="MFB9519564.1"/>
    </source>
</evidence>
<sequence length="140" mass="13815">MKTMWTALISAIVAFLAMLGIAAPASASAAPADRSSDAPQPAPAAAERADSPAGRAGWTAVAPTASRLQTEVPTRSVPPTMKQRISAEAHGGSPSVRTVPALDVLDGLGALTDALPGEAAAKAATRGAADSAARAHLAAV</sequence>